<dbReference type="EMBL" id="GBRH01228327">
    <property type="protein sequence ID" value="JAD69568.1"/>
    <property type="molecule type" value="Transcribed_RNA"/>
</dbReference>
<dbReference type="AlphaFoldDB" id="A0A0A9C536"/>
<proteinExistence type="predicted"/>
<reference evidence="1" key="1">
    <citation type="submission" date="2014-09" db="EMBL/GenBank/DDBJ databases">
        <authorList>
            <person name="Magalhaes I.L.F."/>
            <person name="Oliveira U."/>
            <person name="Santos F.R."/>
            <person name="Vidigal T.H.D.A."/>
            <person name="Brescovit A.D."/>
            <person name="Santos A.J."/>
        </authorList>
    </citation>
    <scope>NUCLEOTIDE SEQUENCE</scope>
    <source>
        <tissue evidence="1">Shoot tissue taken approximately 20 cm above the soil surface</tissue>
    </source>
</reference>
<evidence type="ECO:0000313" key="1">
    <source>
        <dbReference type="EMBL" id="JAD69568.1"/>
    </source>
</evidence>
<sequence length="62" mass="6964">MLVATTLDGPVLVCKIQQIFKARCGARANVVYIQKFTCRSMWCAAKEITVKPEGSTLFHHPR</sequence>
<accession>A0A0A9C536</accession>
<protein>
    <submittedName>
        <fullName evidence="1">Uncharacterized protein</fullName>
    </submittedName>
</protein>
<reference evidence="1" key="2">
    <citation type="journal article" date="2015" name="Data Brief">
        <title>Shoot transcriptome of the giant reed, Arundo donax.</title>
        <authorList>
            <person name="Barrero R.A."/>
            <person name="Guerrero F.D."/>
            <person name="Moolhuijzen P."/>
            <person name="Goolsby J.A."/>
            <person name="Tidwell J."/>
            <person name="Bellgard S.E."/>
            <person name="Bellgard M.I."/>
        </authorList>
    </citation>
    <scope>NUCLEOTIDE SEQUENCE</scope>
    <source>
        <tissue evidence="1">Shoot tissue taken approximately 20 cm above the soil surface</tissue>
    </source>
</reference>
<name>A0A0A9C536_ARUDO</name>
<organism evidence="1">
    <name type="scientific">Arundo donax</name>
    <name type="common">Giant reed</name>
    <name type="synonym">Donax arundinaceus</name>
    <dbReference type="NCBI Taxonomy" id="35708"/>
    <lineage>
        <taxon>Eukaryota</taxon>
        <taxon>Viridiplantae</taxon>
        <taxon>Streptophyta</taxon>
        <taxon>Embryophyta</taxon>
        <taxon>Tracheophyta</taxon>
        <taxon>Spermatophyta</taxon>
        <taxon>Magnoliopsida</taxon>
        <taxon>Liliopsida</taxon>
        <taxon>Poales</taxon>
        <taxon>Poaceae</taxon>
        <taxon>PACMAD clade</taxon>
        <taxon>Arundinoideae</taxon>
        <taxon>Arundineae</taxon>
        <taxon>Arundo</taxon>
    </lineage>
</organism>